<comment type="subunit">
    <text evidence="2">Monomer.</text>
</comment>
<keyword evidence="3" id="KW-0273">Eye lens protein</keyword>
<dbReference type="GO" id="GO:0007601">
    <property type="term" value="P:visual perception"/>
    <property type="evidence" value="ECO:0007669"/>
    <property type="project" value="TreeGrafter"/>
</dbReference>
<dbReference type="KEGG" id="pvt:110071919"/>
<dbReference type="PRINTS" id="PR01367">
    <property type="entry name" value="BGCRYSTALLIN"/>
</dbReference>
<evidence type="ECO:0000313" key="7">
    <source>
        <dbReference type="RefSeq" id="XP_020635428.1"/>
    </source>
</evidence>
<dbReference type="OrthoDB" id="5976022at2759"/>
<protein>
    <submittedName>
        <fullName evidence="7">Gamma-crystallin N isoform X1</fullName>
    </submittedName>
</protein>
<proteinExistence type="inferred from homology"/>
<dbReference type="Gene3D" id="2.60.20.10">
    <property type="entry name" value="Crystallins"/>
    <property type="match status" value="2"/>
</dbReference>
<dbReference type="GO" id="GO:0002088">
    <property type="term" value="P:lens development in camera-type eye"/>
    <property type="evidence" value="ECO:0007669"/>
    <property type="project" value="TreeGrafter"/>
</dbReference>
<accession>A0A6J0SKR6</accession>
<dbReference type="InterPro" id="IPR011024">
    <property type="entry name" value="G_crystallin-like"/>
</dbReference>
<dbReference type="CTD" id="155051"/>
<dbReference type="Pfam" id="PF00030">
    <property type="entry name" value="Crystall"/>
    <property type="match status" value="2"/>
</dbReference>
<dbReference type="InterPro" id="IPR050252">
    <property type="entry name" value="Beta/Gamma-Crystallin"/>
</dbReference>
<reference evidence="7" key="1">
    <citation type="submission" date="2025-08" db="UniProtKB">
        <authorList>
            <consortium name="RefSeq"/>
        </authorList>
    </citation>
    <scope>IDENTIFICATION</scope>
</reference>
<dbReference type="SUPFAM" id="SSF49695">
    <property type="entry name" value="gamma-Crystallin-like"/>
    <property type="match status" value="1"/>
</dbReference>
<dbReference type="FunFam" id="2.60.20.10:FF:000007">
    <property type="entry name" value="Crystallin gamma N"/>
    <property type="match status" value="1"/>
</dbReference>
<evidence type="ECO:0000313" key="6">
    <source>
        <dbReference type="Proteomes" id="UP001652642"/>
    </source>
</evidence>
<dbReference type="InterPro" id="IPR001064">
    <property type="entry name" value="Beta/gamma_crystallin"/>
</dbReference>
<feature type="domain" description="Beta/gamma crystallin 'Greek key'" evidence="5">
    <location>
        <begin position="94"/>
        <end position="136"/>
    </location>
</feature>
<dbReference type="AlphaFoldDB" id="A0A6J0SKR6"/>
<name>A0A6J0SKR6_9SAUR</name>
<keyword evidence="4" id="KW-0677">Repeat</keyword>
<dbReference type="RefSeq" id="XP_020635428.1">
    <property type="nucleotide sequence ID" value="XM_020779769.2"/>
</dbReference>
<gene>
    <name evidence="7" type="primary">CRYGN</name>
</gene>
<dbReference type="PANTHER" id="PTHR11818:SF22">
    <property type="entry name" value="GAMMA-CRYSTALLIN N"/>
    <property type="match status" value="1"/>
</dbReference>
<comment type="similarity">
    <text evidence="1">Belongs to the beta/gamma-crystallin family.</text>
</comment>
<organism evidence="6 7">
    <name type="scientific">Pogona vitticeps</name>
    <name type="common">central bearded dragon</name>
    <dbReference type="NCBI Taxonomy" id="103695"/>
    <lineage>
        <taxon>Eukaryota</taxon>
        <taxon>Metazoa</taxon>
        <taxon>Chordata</taxon>
        <taxon>Craniata</taxon>
        <taxon>Vertebrata</taxon>
        <taxon>Euteleostomi</taxon>
        <taxon>Lepidosauria</taxon>
        <taxon>Squamata</taxon>
        <taxon>Bifurcata</taxon>
        <taxon>Unidentata</taxon>
        <taxon>Episquamata</taxon>
        <taxon>Toxicofera</taxon>
        <taxon>Iguania</taxon>
        <taxon>Acrodonta</taxon>
        <taxon>Agamidae</taxon>
        <taxon>Amphibolurinae</taxon>
        <taxon>Pogona</taxon>
    </lineage>
</organism>
<dbReference type="PANTHER" id="PTHR11818">
    <property type="entry name" value="BETA/GAMMA CRYSTALLIN"/>
    <property type="match status" value="1"/>
</dbReference>
<dbReference type="FunFam" id="2.60.20.10:FF:000003">
    <property type="entry name" value="Crystallin gamma S"/>
    <property type="match status" value="1"/>
</dbReference>
<dbReference type="Proteomes" id="UP001652642">
    <property type="component" value="Chromosome 6"/>
</dbReference>
<evidence type="ECO:0000256" key="2">
    <source>
        <dbReference type="ARBA" id="ARBA00011245"/>
    </source>
</evidence>
<evidence type="ECO:0000259" key="5">
    <source>
        <dbReference type="PROSITE" id="PS50915"/>
    </source>
</evidence>
<dbReference type="GeneID" id="110071919"/>
<evidence type="ECO:0000256" key="3">
    <source>
        <dbReference type="ARBA" id="ARBA00022613"/>
    </source>
</evidence>
<dbReference type="InParanoid" id="A0A6J0SKR6"/>
<dbReference type="GO" id="GO:0005212">
    <property type="term" value="F:structural constituent of eye lens"/>
    <property type="evidence" value="ECO:0007669"/>
    <property type="project" value="UniProtKB-KW"/>
</dbReference>
<dbReference type="SMART" id="SM00247">
    <property type="entry name" value="XTALbg"/>
    <property type="match status" value="2"/>
</dbReference>
<sequence>MAGVHCFGRPQPQFPPLRIYSTISSNTLKTPFGNSTQHWHQRALPNNMSQYSGKIVFYEGKCFTGRKLEVSGPCENFQERGFTNRVHSVCVRTGAWLCFSHADFRGQQYVLEHGEYPGFYSWNAHNDRMGSCKPVGMHGEHYRIEIFEGRHFSGLSQEFTEDCSFLSRQGWDKKWINAIKVYGDGAWVLYEEPNYRGQMYLVERGDYSSCNEWQAASANIQSLRRVINHF</sequence>
<evidence type="ECO:0000256" key="1">
    <source>
        <dbReference type="ARBA" id="ARBA00009646"/>
    </source>
</evidence>
<dbReference type="PROSITE" id="PS50915">
    <property type="entry name" value="CRYSTALLIN_BETA_GAMMA"/>
    <property type="match status" value="2"/>
</dbReference>
<evidence type="ECO:0000256" key="4">
    <source>
        <dbReference type="ARBA" id="ARBA00022737"/>
    </source>
</evidence>
<keyword evidence="6" id="KW-1185">Reference proteome</keyword>
<feature type="domain" description="Beta/gamma crystallin 'Greek key'" evidence="5">
    <location>
        <begin position="185"/>
        <end position="227"/>
    </location>
</feature>